<accession>A0A383BZ05</accession>
<sequence>SFRKTIFVLLLFIRRISRDIPIEFPQKIPDKSTIM</sequence>
<feature type="non-terminal residue" evidence="1">
    <location>
        <position position="1"/>
    </location>
</feature>
<name>A0A383BZ05_9ZZZZ</name>
<dbReference type="EMBL" id="UINC01204440">
    <property type="protein sequence ID" value="SVE25162.1"/>
    <property type="molecule type" value="Genomic_DNA"/>
</dbReference>
<gene>
    <name evidence="1" type="ORF">METZ01_LOCUS478016</name>
</gene>
<evidence type="ECO:0000313" key="1">
    <source>
        <dbReference type="EMBL" id="SVE25162.1"/>
    </source>
</evidence>
<dbReference type="AlphaFoldDB" id="A0A383BZ05"/>
<reference evidence="1" key="1">
    <citation type="submission" date="2018-05" db="EMBL/GenBank/DDBJ databases">
        <authorList>
            <person name="Lanie J.A."/>
            <person name="Ng W.-L."/>
            <person name="Kazmierczak K.M."/>
            <person name="Andrzejewski T.M."/>
            <person name="Davidsen T.M."/>
            <person name="Wayne K.J."/>
            <person name="Tettelin H."/>
            <person name="Glass J.I."/>
            <person name="Rusch D."/>
            <person name="Podicherti R."/>
            <person name="Tsui H.-C.T."/>
            <person name="Winkler M.E."/>
        </authorList>
    </citation>
    <scope>NUCLEOTIDE SEQUENCE</scope>
</reference>
<proteinExistence type="predicted"/>
<organism evidence="1">
    <name type="scientific">marine metagenome</name>
    <dbReference type="NCBI Taxonomy" id="408172"/>
    <lineage>
        <taxon>unclassified sequences</taxon>
        <taxon>metagenomes</taxon>
        <taxon>ecological metagenomes</taxon>
    </lineage>
</organism>
<protein>
    <submittedName>
        <fullName evidence="1">Uncharacterized protein</fullName>
    </submittedName>
</protein>